<feature type="domain" description="HNH endonuclease 5" evidence="1">
    <location>
        <begin position="40"/>
        <end position="80"/>
    </location>
</feature>
<proteinExistence type="predicted"/>
<dbReference type="AlphaFoldDB" id="A0A7G6TVQ0"/>
<protein>
    <submittedName>
        <fullName evidence="2">HNH endonuclease</fullName>
    </submittedName>
</protein>
<dbReference type="EMBL" id="CP050292">
    <property type="protein sequence ID" value="QND70832.1"/>
    <property type="molecule type" value="Genomic_DNA"/>
</dbReference>
<keyword evidence="2" id="KW-0378">Hydrolase</keyword>
<evidence type="ECO:0000313" key="3">
    <source>
        <dbReference type="Proteomes" id="UP000515291"/>
    </source>
</evidence>
<dbReference type="Proteomes" id="UP000515291">
    <property type="component" value="Chromosome"/>
</dbReference>
<reference evidence="3" key="1">
    <citation type="journal article" date="2020" name="Mol. Plant Microbe">
        <title>Rhizobial microsymbionts of the narrowly endemic Oxytropis species growing in Kamchatka are characterized by significant genetic diversity and possess a set of genes that are associated with T3SS and T6SS secretion systems and can affect the development of symbiosis.</title>
        <authorList>
            <person name="Safronova V."/>
            <person name="Guro P."/>
            <person name="Sazanova A."/>
            <person name="Kuznetsova I."/>
            <person name="Belimov A."/>
            <person name="Yakubov V."/>
            <person name="Chirak E."/>
            <person name="Afonin A."/>
            <person name="Gogolev Y."/>
            <person name="Andronov E."/>
            <person name="Tikhonovich I."/>
        </authorList>
    </citation>
    <scope>NUCLEOTIDE SEQUENCE [LARGE SCALE GENOMIC DNA]</scope>
    <source>
        <strain evidence="3">581</strain>
    </source>
</reference>
<dbReference type="KEGG" id="trb:HB776_05965"/>
<dbReference type="GO" id="GO:0004519">
    <property type="term" value="F:endonuclease activity"/>
    <property type="evidence" value="ECO:0007669"/>
    <property type="project" value="UniProtKB-KW"/>
</dbReference>
<gene>
    <name evidence="2" type="ORF">HB776_05965</name>
</gene>
<name>A0A7G6TVQ0_9BRAD</name>
<keyword evidence="2" id="KW-0255">Endonuclease</keyword>
<dbReference type="InterPro" id="IPR029471">
    <property type="entry name" value="HNH_5"/>
</dbReference>
<accession>A0A7G6TVQ0</accession>
<sequence>MTYSFSRIDGLLLEGRYELLREIKGSTGAGRVKIGRMLECRYCSTRRANQFRKIAHTFPEALGNKWVISLDECDQCNQLFSLYEGALANAVSPFLTLGGVRGKGNKTRQTGRTAGNEVLEQRRTETGRQFLAVANGYNLNSFASVNSNGNFEIKIPIAGVPFVPRLAYKALAKMGYALLPDDELQNYQKLKAWLLDTNDRVDFPVLECGMSFASIGHAPPFVAGCLLRRVAAKGMHPHIIFIFCAGSICFQLDLLSDHLEDHIPPVPCGAIGINYSVIIGDDKGERLLTFDYGMPIHINWASQASTPQPVETMILNFNPQTLKGEFTPVFR</sequence>
<evidence type="ECO:0000259" key="1">
    <source>
        <dbReference type="Pfam" id="PF14279"/>
    </source>
</evidence>
<dbReference type="RefSeq" id="WP_184516039.1">
    <property type="nucleotide sequence ID" value="NZ_CP050292.1"/>
</dbReference>
<dbReference type="Pfam" id="PF14279">
    <property type="entry name" value="HNH_5"/>
    <property type="match status" value="1"/>
</dbReference>
<organism evidence="2 3">
    <name type="scientific">Tardiphaga robiniae</name>
    <dbReference type="NCBI Taxonomy" id="943830"/>
    <lineage>
        <taxon>Bacteria</taxon>
        <taxon>Pseudomonadati</taxon>
        <taxon>Pseudomonadota</taxon>
        <taxon>Alphaproteobacteria</taxon>
        <taxon>Hyphomicrobiales</taxon>
        <taxon>Nitrobacteraceae</taxon>
        <taxon>Tardiphaga</taxon>
    </lineage>
</organism>
<evidence type="ECO:0000313" key="2">
    <source>
        <dbReference type="EMBL" id="QND70832.1"/>
    </source>
</evidence>
<keyword evidence="2" id="KW-0540">Nuclease</keyword>